<evidence type="ECO:0000313" key="1">
    <source>
        <dbReference type="EMBL" id="VYS87630.1"/>
    </source>
</evidence>
<name>A0A6N2S856_9BIFI</name>
<gene>
    <name evidence="1" type="ORF">BDLFYP24_01302</name>
</gene>
<sequence length="85" mass="9978">MRKRGERMANDTAEPDLARLARRRIIDHMDCDDCTEDYVFLMRQGDREFGIGLTTVLAALAFAEREKAIPPLPPEWWIGINRRYR</sequence>
<accession>A0A6N2S856</accession>
<organism evidence="1">
    <name type="scientific">Bifidobacterium dentium</name>
    <dbReference type="NCBI Taxonomy" id="1689"/>
    <lineage>
        <taxon>Bacteria</taxon>
        <taxon>Bacillati</taxon>
        <taxon>Actinomycetota</taxon>
        <taxon>Actinomycetes</taxon>
        <taxon>Bifidobacteriales</taxon>
        <taxon>Bifidobacteriaceae</taxon>
        <taxon>Bifidobacterium</taxon>
    </lineage>
</organism>
<reference evidence="1" key="1">
    <citation type="submission" date="2019-11" db="EMBL/GenBank/DDBJ databases">
        <authorList>
            <person name="Feng L."/>
        </authorList>
    </citation>
    <scope>NUCLEOTIDE SEQUENCE</scope>
    <source>
        <strain evidence="1">BdentiumLFYP24</strain>
    </source>
</reference>
<dbReference type="AlphaFoldDB" id="A0A6N2S856"/>
<protein>
    <submittedName>
        <fullName evidence="1">Uncharacterized protein</fullName>
    </submittedName>
</protein>
<proteinExistence type="predicted"/>
<dbReference type="EMBL" id="CACRSP010000003">
    <property type="protein sequence ID" value="VYS87630.1"/>
    <property type="molecule type" value="Genomic_DNA"/>
</dbReference>